<dbReference type="PANTHER" id="PTHR36586">
    <property type="entry name" value="PROLINE-RICH EXTENSIN-LIKE"/>
    <property type="match status" value="1"/>
</dbReference>
<organism evidence="5">
    <name type="scientific">Selaginella moellendorffii</name>
    <name type="common">Spikemoss</name>
    <dbReference type="NCBI Taxonomy" id="88036"/>
    <lineage>
        <taxon>Eukaryota</taxon>
        <taxon>Viridiplantae</taxon>
        <taxon>Streptophyta</taxon>
        <taxon>Embryophyta</taxon>
        <taxon>Tracheophyta</taxon>
        <taxon>Lycopodiopsida</taxon>
        <taxon>Selaginellales</taxon>
        <taxon>Selaginellaceae</taxon>
        <taxon>Selaginella</taxon>
    </lineage>
</organism>
<feature type="domain" description="Extensin" evidence="3">
    <location>
        <begin position="103"/>
        <end position="153"/>
    </location>
</feature>
<dbReference type="PROSITE" id="PS51257">
    <property type="entry name" value="PROKAR_LIPOPROTEIN"/>
    <property type="match status" value="1"/>
</dbReference>
<dbReference type="PRINTS" id="PR01217">
    <property type="entry name" value="PRICHEXTENSN"/>
</dbReference>
<feature type="compositionally biased region" description="Pro residues" evidence="1">
    <location>
        <begin position="107"/>
        <end position="139"/>
    </location>
</feature>
<dbReference type="Pfam" id="PF04554">
    <property type="entry name" value="Extensin_2"/>
    <property type="match status" value="1"/>
</dbReference>
<keyword evidence="2" id="KW-0732">Signal</keyword>
<reference evidence="4 5" key="1">
    <citation type="journal article" date="2011" name="Science">
        <title>The Selaginella genome identifies genetic changes associated with the evolution of vascular plants.</title>
        <authorList>
            <person name="Banks J.A."/>
            <person name="Nishiyama T."/>
            <person name="Hasebe M."/>
            <person name="Bowman J.L."/>
            <person name="Gribskov M."/>
            <person name="dePamphilis C."/>
            <person name="Albert V.A."/>
            <person name="Aono N."/>
            <person name="Aoyama T."/>
            <person name="Ambrose B.A."/>
            <person name="Ashton N.W."/>
            <person name="Axtell M.J."/>
            <person name="Barker E."/>
            <person name="Barker M.S."/>
            <person name="Bennetzen J.L."/>
            <person name="Bonawitz N.D."/>
            <person name="Chapple C."/>
            <person name="Cheng C."/>
            <person name="Correa L.G."/>
            <person name="Dacre M."/>
            <person name="DeBarry J."/>
            <person name="Dreyer I."/>
            <person name="Elias M."/>
            <person name="Engstrom E.M."/>
            <person name="Estelle M."/>
            <person name="Feng L."/>
            <person name="Finet C."/>
            <person name="Floyd S.K."/>
            <person name="Frommer W.B."/>
            <person name="Fujita T."/>
            <person name="Gramzow L."/>
            <person name="Gutensohn M."/>
            <person name="Harholt J."/>
            <person name="Hattori M."/>
            <person name="Heyl A."/>
            <person name="Hirai T."/>
            <person name="Hiwatashi Y."/>
            <person name="Ishikawa M."/>
            <person name="Iwata M."/>
            <person name="Karol K.G."/>
            <person name="Koehler B."/>
            <person name="Kolukisaoglu U."/>
            <person name="Kubo M."/>
            <person name="Kurata T."/>
            <person name="Lalonde S."/>
            <person name="Li K."/>
            <person name="Li Y."/>
            <person name="Litt A."/>
            <person name="Lyons E."/>
            <person name="Manning G."/>
            <person name="Maruyama T."/>
            <person name="Michael T.P."/>
            <person name="Mikami K."/>
            <person name="Miyazaki S."/>
            <person name="Morinaga S."/>
            <person name="Murata T."/>
            <person name="Mueller-Roeber B."/>
            <person name="Nelson D.R."/>
            <person name="Obara M."/>
            <person name="Oguri Y."/>
            <person name="Olmstead R.G."/>
            <person name="Onodera N."/>
            <person name="Petersen B.L."/>
            <person name="Pils B."/>
            <person name="Prigge M."/>
            <person name="Rensing S.A."/>
            <person name="Riano-Pachon D.M."/>
            <person name="Roberts A.W."/>
            <person name="Sato Y."/>
            <person name="Scheller H.V."/>
            <person name="Schulz B."/>
            <person name="Schulz C."/>
            <person name="Shakirov E.V."/>
            <person name="Shibagaki N."/>
            <person name="Shinohara N."/>
            <person name="Shippen D.E."/>
            <person name="Soerensen I."/>
            <person name="Sotooka R."/>
            <person name="Sugimoto N."/>
            <person name="Sugita M."/>
            <person name="Sumikawa N."/>
            <person name="Tanurdzic M."/>
            <person name="Theissen G."/>
            <person name="Ulvskov P."/>
            <person name="Wakazuki S."/>
            <person name="Weng J.K."/>
            <person name="Willats W.W."/>
            <person name="Wipf D."/>
            <person name="Wolf P.G."/>
            <person name="Yang L."/>
            <person name="Zimmer A.D."/>
            <person name="Zhu Q."/>
            <person name="Mitros T."/>
            <person name="Hellsten U."/>
            <person name="Loque D."/>
            <person name="Otillar R."/>
            <person name="Salamov A."/>
            <person name="Schmutz J."/>
            <person name="Shapiro H."/>
            <person name="Lindquist E."/>
            <person name="Lucas S."/>
            <person name="Rokhsar D."/>
            <person name="Grigoriev I.V."/>
        </authorList>
    </citation>
    <scope>NUCLEOTIDE SEQUENCE [LARGE SCALE GENOMIC DNA]</scope>
</reference>
<protein>
    <recommendedName>
        <fullName evidence="3">Extensin domain-containing protein</fullName>
    </recommendedName>
</protein>
<dbReference type="KEGG" id="smo:SELMODRAFT_412461"/>
<feature type="compositionally biased region" description="Pro residues" evidence="1">
    <location>
        <begin position="150"/>
        <end position="160"/>
    </location>
</feature>
<dbReference type="Proteomes" id="UP000001514">
    <property type="component" value="Unassembled WGS sequence"/>
</dbReference>
<accession>D8RLJ9</accession>
<dbReference type="InParanoid" id="D8RLJ9"/>
<evidence type="ECO:0000256" key="1">
    <source>
        <dbReference type="SAM" id="MobiDB-lite"/>
    </source>
</evidence>
<gene>
    <name evidence="4" type="ORF">SELMODRAFT_412461</name>
</gene>
<dbReference type="InterPro" id="IPR006706">
    <property type="entry name" value="Extensin_dom"/>
</dbReference>
<dbReference type="HOGENOM" id="CLU_1477535_0_0_1"/>
<evidence type="ECO:0000313" key="5">
    <source>
        <dbReference type="Proteomes" id="UP000001514"/>
    </source>
</evidence>
<dbReference type="PANTHER" id="PTHR36586:SF27">
    <property type="entry name" value="EXTENSIN-2-LIKE"/>
    <property type="match status" value="1"/>
</dbReference>
<sequence length="207" mass="23443">MIFLKSCSMLLLLLLVSTVSCDGSQEVLDQNAGAFGDAKNFGFRIPKSTIDFFCWRPWLRRPWWFPNRLCPPNAPPYCYKSPPPPTPPPVESPPPPVESPPHHHKSPPPPVESPPPPYHYKSPPPPPYEYKSPPPCEKSPPPHHHHRKSPPPPSPPLYWYQSPPPPSPTYISCNEILKRSSIKAPWMEHTFLRQIFEDVAAKSIFAA</sequence>
<dbReference type="OMA" id="MVECASC"/>
<dbReference type="EMBL" id="GL377583">
    <property type="protein sequence ID" value="EFJ26932.1"/>
    <property type="molecule type" value="Genomic_DNA"/>
</dbReference>
<dbReference type="AlphaFoldDB" id="D8RLJ9"/>
<dbReference type="Gramene" id="EFJ26932">
    <property type="protein sequence ID" value="EFJ26932"/>
    <property type="gene ID" value="SELMODRAFT_412461"/>
</dbReference>
<evidence type="ECO:0000313" key="4">
    <source>
        <dbReference type="EMBL" id="EFJ26932.1"/>
    </source>
</evidence>
<feature type="chain" id="PRO_5003121913" description="Extensin domain-containing protein" evidence="2">
    <location>
        <begin position="22"/>
        <end position="207"/>
    </location>
</feature>
<feature type="signal peptide" evidence="2">
    <location>
        <begin position="1"/>
        <end position="21"/>
    </location>
</feature>
<feature type="region of interest" description="Disordered" evidence="1">
    <location>
        <begin position="83"/>
        <end position="160"/>
    </location>
</feature>
<evidence type="ECO:0000256" key="2">
    <source>
        <dbReference type="SAM" id="SignalP"/>
    </source>
</evidence>
<name>D8RLJ9_SELML</name>
<evidence type="ECO:0000259" key="3">
    <source>
        <dbReference type="Pfam" id="PF04554"/>
    </source>
</evidence>
<dbReference type="GO" id="GO:0009664">
    <property type="term" value="P:plant-type cell wall organization"/>
    <property type="evidence" value="ECO:0007669"/>
    <property type="project" value="InterPro"/>
</dbReference>
<dbReference type="GO" id="GO:0005199">
    <property type="term" value="F:structural constituent of cell wall"/>
    <property type="evidence" value="ECO:0007669"/>
    <property type="project" value="InterPro"/>
</dbReference>
<proteinExistence type="predicted"/>
<feature type="compositionally biased region" description="Pro residues" evidence="1">
    <location>
        <begin position="83"/>
        <end position="99"/>
    </location>
</feature>
<keyword evidence="5" id="KW-1185">Reference proteome</keyword>